<dbReference type="AlphaFoldDB" id="A0A1I7YEB7"/>
<name>A0A1I7YEB7_9BILA</name>
<organism evidence="1 2">
    <name type="scientific">Steinernema glaseri</name>
    <dbReference type="NCBI Taxonomy" id="37863"/>
    <lineage>
        <taxon>Eukaryota</taxon>
        <taxon>Metazoa</taxon>
        <taxon>Ecdysozoa</taxon>
        <taxon>Nematoda</taxon>
        <taxon>Chromadorea</taxon>
        <taxon>Rhabditida</taxon>
        <taxon>Tylenchina</taxon>
        <taxon>Panagrolaimomorpha</taxon>
        <taxon>Strongyloidoidea</taxon>
        <taxon>Steinernematidae</taxon>
        <taxon>Steinernema</taxon>
    </lineage>
</organism>
<proteinExistence type="predicted"/>
<dbReference type="WBParaSite" id="L893_g15463.t1">
    <property type="protein sequence ID" value="L893_g15463.t1"/>
    <property type="gene ID" value="L893_g15463"/>
</dbReference>
<protein>
    <submittedName>
        <fullName evidence="2">Sulfate_transp domain-containing protein</fullName>
    </submittedName>
</protein>
<keyword evidence="1" id="KW-1185">Reference proteome</keyword>
<evidence type="ECO:0000313" key="2">
    <source>
        <dbReference type="WBParaSite" id="L893_g15463.t1"/>
    </source>
</evidence>
<evidence type="ECO:0000313" key="1">
    <source>
        <dbReference type="Proteomes" id="UP000095287"/>
    </source>
</evidence>
<reference evidence="2" key="1">
    <citation type="submission" date="2016-11" db="UniProtKB">
        <authorList>
            <consortium name="WormBaseParasite"/>
        </authorList>
    </citation>
    <scope>IDENTIFICATION</scope>
</reference>
<sequence length="92" mass="9961">MHQVYGGYDTFAIILTNCADKHIIVEAENRGITCCVLAFVGIIFHGVLIKYAREISVPTAPSHAQEGPTPARLELGQPKVVEMNGGLPRSNN</sequence>
<dbReference type="Proteomes" id="UP000095287">
    <property type="component" value="Unplaced"/>
</dbReference>
<accession>A0A1I7YEB7</accession>